<dbReference type="HOGENOM" id="CLU_004639_1_2_1"/>
<dbReference type="InterPro" id="IPR032632">
    <property type="entry name" value="Peptidase_M16_M"/>
</dbReference>
<keyword evidence="6" id="KW-0862">Zinc</keyword>
<dbReference type="InterPro" id="IPR007863">
    <property type="entry name" value="Peptidase_M16_C"/>
</dbReference>
<feature type="domain" description="Peptidase M16 middle/third" evidence="12">
    <location>
        <begin position="440"/>
        <end position="735"/>
    </location>
</feature>
<accession>A0A0C9YJE0</accession>
<comment type="cofactor">
    <cofactor evidence="1">
        <name>Zn(2+)</name>
        <dbReference type="ChEBI" id="CHEBI:29105"/>
    </cofactor>
</comment>
<dbReference type="GO" id="GO:0043171">
    <property type="term" value="P:peptide catabolic process"/>
    <property type="evidence" value="ECO:0007669"/>
    <property type="project" value="TreeGrafter"/>
</dbReference>
<dbReference type="STRING" id="1095629.A0A0C9YJE0"/>
<keyword evidence="3" id="KW-0645">Protease</keyword>
<keyword evidence="7" id="KW-0482">Metalloprotease</keyword>
<dbReference type="FunFam" id="3.30.830.10:FF:000012">
    <property type="entry name" value="Protease 3"/>
    <property type="match status" value="1"/>
</dbReference>
<dbReference type="Pfam" id="PF05193">
    <property type="entry name" value="Peptidase_M16_C"/>
    <property type="match status" value="1"/>
</dbReference>
<dbReference type="PANTHER" id="PTHR43690">
    <property type="entry name" value="NARDILYSIN"/>
    <property type="match status" value="1"/>
</dbReference>
<dbReference type="AlphaFoldDB" id="A0A0C9YJE0"/>
<evidence type="ECO:0000259" key="10">
    <source>
        <dbReference type="Pfam" id="PF00675"/>
    </source>
</evidence>
<feature type="compositionally biased region" description="Polar residues" evidence="9">
    <location>
        <begin position="209"/>
        <end position="229"/>
    </location>
</feature>
<evidence type="ECO:0000256" key="9">
    <source>
        <dbReference type="SAM" id="MobiDB-lite"/>
    </source>
</evidence>
<dbReference type="Pfam" id="PF16187">
    <property type="entry name" value="Peptidase_M16_M"/>
    <property type="match status" value="1"/>
</dbReference>
<keyword evidence="15" id="KW-1185">Reference proteome</keyword>
<dbReference type="Proteomes" id="UP000054477">
    <property type="component" value="Unassembled WGS sequence"/>
</dbReference>
<protein>
    <recommendedName>
        <fullName evidence="16">Insulin-degrading enzyme</fullName>
    </recommendedName>
</protein>
<dbReference type="InterPro" id="IPR050626">
    <property type="entry name" value="Peptidase_M16"/>
</dbReference>
<evidence type="ECO:0000256" key="3">
    <source>
        <dbReference type="ARBA" id="ARBA00022670"/>
    </source>
</evidence>
<evidence type="ECO:0000256" key="4">
    <source>
        <dbReference type="ARBA" id="ARBA00022723"/>
    </source>
</evidence>
<evidence type="ECO:0000259" key="13">
    <source>
        <dbReference type="Pfam" id="PF22456"/>
    </source>
</evidence>
<evidence type="ECO:0000256" key="1">
    <source>
        <dbReference type="ARBA" id="ARBA00001947"/>
    </source>
</evidence>
<dbReference type="MEROPS" id="M16.008"/>
<feature type="region of interest" description="Disordered" evidence="9">
    <location>
        <begin position="209"/>
        <end position="249"/>
    </location>
</feature>
<comment type="similarity">
    <text evidence="2 8">Belongs to the peptidase M16 family.</text>
</comment>
<evidence type="ECO:0000256" key="7">
    <source>
        <dbReference type="ARBA" id="ARBA00023049"/>
    </source>
</evidence>
<dbReference type="GO" id="GO:0004222">
    <property type="term" value="F:metalloendopeptidase activity"/>
    <property type="evidence" value="ECO:0007669"/>
    <property type="project" value="InterPro"/>
</dbReference>
<dbReference type="Pfam" id="PF00675">
    <property type="entry name" value="Peptidase_M16"/>
    <property type="match status" value="1"/>
</dbReference>
<feature type="domain" description="Peptidase M16 C-terminal" evidence="11">
    <location>
        <begin position="254"/>
        <end position="422"/>
    </location>
</feature>
<dbReference type="InterPro" id="IPR054734">
    <property type="entry name" value="PqqF-like_C_4"/>
</dbReference>
<evidence type="ECO:0000256" key="2">
    <source>
        <dbReference type="ARBA" id="ARBA00007261"/>
    </source>
</evidence>
<evidence type="ECO:0000256" key="6">
    <source>
        <dbReference type="ARBA" id="ARBA00022833"/>
    </source>
</evidence>
<evidence type="ECO:0000256" key="8">
    <source>
        <dbReference type="RuleBase" id="RU004447"/>
    </source>
</evidence>
<evidence type="ECO:0000313" key="14">
    <source>
        <dbReference type="EMBL" id="KIK08228.1"/>
    </source>
</evidence>
<organism evidence="14 15">
    <name type="scientific">Laccaria amethystina LaAM-08-1</name>
    <dbReference type="NCBI Taxonomy" id="1095629"/>
    <lineage>
        <taxon>Eukaryota</taxon>
        <taxon>Fungi</taxon>
        <taxon>Dikarya</taxon>
        <taxon>Basidiomycota</taxon>
        <taxon>Agaricomycotina</taxon>
        <taxon>Agaricomycetes</taxon>
        <taxon>Agaricomycetidae</taxon>
        <taxon>Agaricales</taxon>
        <taxon>Agaricineae</taxon>
        <taxon>Hydnangiaceae</taxon>
        <taxon>Laccaria</taxon>
    </lineage>
</organism>
<evidence type="ECO:0000313" key="15">
    <source>
        <dbReference type="Proteomes" id="UP000054477"/>
    </source>
</evidence>
<keyword evidence="4" id="KW-0479">Metal-binding</keyword>
<evidence type="ECO:0000259" key="11">
    <source>
        <dbReference type="Pfam" id="PF05193"/>
    </source>
</evidence>
<dbReference type="FunFam" id="3.30.830.10:FF:000003">
    <property type="entry name" value="Insulin-degrading enzyme"/>
    <property type="match status" value="1"/>
</dbReference>
<dbReference type="Gene3D" id="3.30.830.10">
    <property type="entry name" value="Metalloenzyme, LuxS/M16 peptidase-like"/>
    <property type="match status" value="4"/>
</dbReference>
<name>A0A0C9YJE0_9AGAR</name>
<keyword evidence="5" id="KW-0378">Hydrolase</keyword>
<gene>
    <name evidence="14" type="ORF">K443DRAFT_672722</name>
</gene>
<reference evidence="14 15" key="1">
    <citation type="submission" date="2014-04" db="EMBL/GenBank/DDBJ databases">
        <authorList>
            <consortium name="DOE Joint Genome Institute"/>
            <person name="Kuo A."/>
            <person name="Kohler A."/>
            <person name="Nagy L.G."/>
            <person name="Floudas D."/>
            <person name="Copeland A."/>
            <person name="Barry K.W."/>
            <person name="Cichocki N."/>
            <person name="Veneault-Fourrey C."/>
            <person name="LaButti K."/>
            <person name="Lindquist E.A."/>
            <person name="Lipzen A."/>
            <person name="Lundell T."/>
            <person name="Morin E."/>
            <person name="Murat C."/>
            <person name="Sun H."/>
            <person name="Tunlid A."/>
            <person name="Henrissat B."/>
            <person name="Grigoriev I.V."/>
            <person name="Hibbett D.S."/>
            <person name="Martin F."/>
            <person name="Nordberg H.P."/>
            <person name="Cantor M.N."/>
            <person name="Hua S.X."/>
        </authorList>
    </citation>
    <scope>NUCLEOTIDE SEQUENCE [LARGE SCALE GENOMIC DNA]</scope>
    <source>
        <strain evidence="14 15">LaAM-08-1</strain>
    </source>
</reference>
<dbReference type="EMBL" id="KN838543">
    <property type="protein sequence ID" value="KIK08228.1"/>
    <property type="molecule type" value="Genomic_DNA"/>
</dbReference>
<feature type="domain" description="Coenzyme PQQ synthesis protein F-like C-terminal lobe" evidence="13">
    <location>
        <begin position="838"/>
        <end position="937"/>
    </location>
</feature>
<dbReference type="GO" id="GO:0046872">
    <property type="term" value="F:metal ion binding"/>
    <property type="evidence" value="ECO:0007669"/>
    <property type="project" value="UniProtKB-KW"/>
</dbReference>
<proteinExistence type="inferred from homology"/>
<dbReference type="OrthoDB" id="952271at2759"/>
<dbReference type="InterPro" id="IPR011765">
    <property type="entry name" value="Pept_M16_N"/>
</dbReference>
<dbReference type="GO" id="GO:0005739">
    <property type="term" value="C:mitochondrion"/>
    <property type="evidence" value="ECO:0007669"/>
    <property type="project" value="TreeGrafter"/>
</dbReference>
<dbReference type="InterPro" id="IPR011249">
    <property type="entry name" value="Metalloenz_LuxS/M16"/>
</dbReference>
<dbReference type="PANTHER" id="PTHR43690:SF18">
    <property type="entry name" value="INSULIN-DEGRADING ENZYME-RELATED"/>
    <property type="match status" value="1"/>
</dbReference>
<dbReference type="Pfam" id="PF22456">
    <property type="entry name" value="PqqF-like_C_4"/>
    <property type="match status" value="1"/>
</dbReference>
<dbReference type="SUPFAM" id="SSF63411">
    <property type="entry name" value="LuxS/MPP-like metallohydrolase"/>
    <property type="match status" value="4"/>
</dbReference>
<reference evidence="15" key="2">
    <citation type="submission" date="2015-01" db="EMBL/GenBank/DDBJ databases">
        <title>Evolutionary Origins and Diversification of the Mycorrhizal Mutualists.</title>
        <authorList>
            <consortium name="DOE Joint Genome Institute"/>
            <consortium name="Mycorrhizal Genomics Consortium"/>
            <person name="Kohler A."/>
            <person name="Kuo A."/>
            <person name="Nagy L.G."/>
            <person name="Floudas D."/>
            <person name="Copeland A."/>
            <person name="Barry K.W."/>
            <person name="Cichocki N."/>
            <person name="Veneault-Fourrey C."/>
            <person name="LaButti K."/>
            <person name="Lindquist E.A."/>
            <person name="Lipzen A."/>
            <person name="Lundell T."/>
            <person name="Morin E."/>
            <person name="Murat C."/>
            <person name="Riley R."/>
            <person name="Ohm R."/>
            <person name="Sun H."/>
            <person name="Tunlid A."/>
            <person name="Henrissat B."/>
            <person name="Grigoriev I.V."/>
            <person name="Hibbett D.S."/>
            <person name="Martin F."/>
        </authorList>
    </citation>
    <scope>NUCLEOTIDE SEQUENCE [LARGE SCALE GENOMIC DNA]</scope>
    <source>
        <strain evidence="15">LaAM-08-1</strain>
    </source>
</reference>
<sequence length="1112" mass="126362">MHPQFHTDWERITPSNSSAPPFYAFSREIKRSEQDDRQYRVIQFDNGLQATLVHDSKADKAAASLDVAVGHLNDPDDMPGLAHFCEHLLFMGTEQFPRENEYSEYLAKNNGASNAYTSTSNTNYYFSVSTHALSGALERFASFFHSPLFDSSCTSRELNAVDSEHRKNHQADLWRIFQVNKHLSKPGHVWSKFGSGNRDSLTKAARVLKSNQRPLRENPANQSPIPSRGSSPAPSTASNNSESDADGGFVGRETRRRLLEWWSKEYCASRMRLCIIGKESLDELSELASSLFSPILNRGRDPLPMIEDHPFGENEKGTLVSVQTVMAFHALEISFPLEYQPPFWERKPIDFISHFVGHEGPGSLHSYLKNKHWVSSLSTGQQNLARGFAMFKITIHLTNEGFKNYRSVIMAAHRYLALLRSSVFEPFHQREQAAISSTRFRFMEKKRPDNYATWITEHMAWPVPRELLLAGPQLILDDGSQQGTGERKVREYLESFRVRESRVVLMAKVEEHAKVHPEYRWEREPWYGTEYSVHKFDKAFITEAESPNSLPEFFLPGPNEFIPTNLDVEKKEVSEPLKRPHLIRETPLSTLWHKKDDKFWVPKTNVIIDIRSPMGNASPRASVLTRLYSDIVKDSLTEFAYDADLAGLSYSFLPHSMGLYVSMNGYNDKMTVLVGHVLEKVKGLAVDPQRLAVIKDQAQRDWQNFFLGHSYSISDYYGRYLMAAQQWTIEEKLAELPSVTAEEIQCHMKDLLSQVKLRILVVGNVFKDEAIRVAEMAEEGLGVSPTADLNEKALIMPAGSNFVWSSPLPNPNQANSALTYYLHFGSIVDQRLRVVSSLLTQIITEPTFNVLRTKEQLGYIVSCSNWSLPGASEKGLRIVVQSEKPPLYLEKRVEAFLDSMWFKIEDMSIEEFEGQKEGLEKKWMEADKNLYDEAGRYMLQINSGQWDFLRNEDDARLLKNITKEEVLEIFMSHVHPSSVTRSKLSVHLVSQKPRPKKISMAAAQGFEALLRTTVPKVEIDNNISTADIEDRPTVIDFVEYWKERLEAIEGGDTLLAALSDLVEKYPVDAELECSGQLGGTSIQDIKVFKGGLTISVDPGPMVQWGDLPVPRF</sequence>
<evidence type="ECO:0000256" key="5">
    <source>
        <dbReference type="ARBA" id="ARBA00022801"/>
    </source>
</evidence>
<feature type="compositionally biased region" description="Low complexity" evidence="9">
    <location>
        <begin position="230"/>
        <end position="242"/>
    </location>
</feature>
<dbReference type="FunFam" id="3.30.830.10:FF:000005">
    <property type="entry name" value="nardilysin isoform X1"/>
    <property type="match status" value="1"/>
</dbReference>
<dbReference type="GO" id="GO:0051603">
    <property type="term" value="P:proteolysis involved in protein catabolic process"/>
    <property type="evidence" value="ECO:0007669"/>
    <property type="project" value="TreeGrafter"/>
</dbReference>
<dbReference type="InterPro" id="IPR001431">
    <property type="entry name" value="Pept_M16_Zn_BS"/>
</dbReference>
<dbReference type="GO" id="GO:0005829">
    <property type="term" value="C:cytosol"/>
    <property type="evidence" value="ECO:0007669"/>
    <property type="project" value="TreeGrafter"/>
</dbReference>
<evidence type="ECO:0000259" key="12">
    <source>
        <dbReference type="Pfam" id="PF16187"/>
    </source>
</evidence>
<dbReference type="PROSITE" id="PS00143">
    <property type="entry name" value="INSULINASE"/>
    <property type="match status" value="1"/>
</dbReference>
<evidence type="ECO:0008006" key="16">
    <source>
        <dbReference type="Google" id="ProtNLM"/>
    </source>
</evidence>
<feature type="domain" description="Peptidase M16 N-terminal" evidence="10">
    <location>
        <begin position="52"/>
        <end position="187"/>
    </location>
</feature>